<dbReference type="Proteomes" id="UP000605970">
    <property type="component" value="Unassembled WGS sequence"/>
</dbReference>
<dbReference type="PROSITE" id="PS51034">
    <property type="entry name" value="ZP_2"/>
    <property type="match status" value="1"/>
</dbReference>
<dbReference type="PANTHER" id="PTHR22907:SF34">
    <property type="entry name" value="ZP DOMAIN-CONTAINING PROTEIN"/>
    <property type="match status" value="1"/>
</dbReference>
<gene>
    <name evidence="4" type="ORF">Mgra_00000462</name>
</gene>
<dbReference type="PANTHER" id="PTHR22907">
    <property type="entry name" value="GH04558P"/>
    <property type="match status" value="1"/>
</dbReference>
<dbReference type="InterPro" id="IPR051962">
    <property type="entry name" value="Cuticlin"/>
</dbReference>
<reference evidence="4" key="1">
    <citation type="journal article" date="2020" name="Ecol. Evol.">
        <title>Genome structure and content of the rice root-knot nematode (Meloidogyne graminicola).</title>
        <authorList>
            <person name="Phan N.T."/>
            <person name="Danchin E.G.J."/>
            <person name="Klopp C."/>
            <person name="Perfus-Barbeoch L."/>
            <person name="Kozlowski D.K."/>
            <person name="Koutsovoulos G.D."/>
            <person name="Lopez-Roques C."/>
            <person name="Bouchez O."/>
            <person name="Zahm M."/>
            <person name="Besnard G."/>
            <person name="Bellafiore S."/>
        </authorList>
    </citation>
    <scope>NUCLEOTIDE SEQUENCE</scope>
    <source>
        <strain evidence="4">VN-18</strain>
    </source>
</reference>
<dbReference type="OrthoDB" id="5919011at2759"/>
<proteinExistence type="predicted"/>
<evidence type="ECO:0000313" key="4">
    <source>
        <dbReference type="EMBL" id="KAF7640017.1"/>
    </source>
</evidence>
<dbReference type="InterPro" id="IPR001507">
    <property type="entry name" value="ZP_dom"/>
</dbReference>
<evidence type="ECO:0000256" key="1">
    <source>
        <dbReference type="ARBA" id="ARBA00022729"/>
    </source>
</evidence>
<dbReference type="InterPro" id="IPR057475">
    <property type="entry name" value="CUT_C"/>
</dbReference>
<keyword evidence="2" id="KW-1133">Transmembrane helix</keyword>
<protein>
    <submittedName>
        <fullName evidence="4">ZP domain-containing protein</fullName>
    </submittedName>
</protein>
<feature type="transmembrane region" description="Helical" evidence="2">
    <location>
        <begin position="6"/>
        <end position="26"/>
    </location>
</feature>
<keyword evidence="1" id="KW-0732">Signal</keyword>
<keyword evidence="5" id="KW-1185">Reference proteome</keyword>
<evidence type="ECO:0000313" key="5">
    <source>
        <dbReference type="Proteomes" id="UP000605970"/>
    </source>
</evidence>
<evidence type="ECO:0000256" key="2">
    <source>
        <dbReference type="SAM" id="Phobius"/>
    </source>
</evidence>
<feature type="non-terminal residue" evidence="4">
    <location>
        <position position="192"/>
    </location>
</feature>
<comment type="caution">
    <text evidence="4">The sequence shown here is derived from an EMBL/GenBank/DDBJ whole genome shotgun (WGS) entry which is preliminary data.</text>
</comment>
<accession>A0A8T0A2F7</accession>
<sequence>LLFNIPILFNYFSKLIFIFCLFEIFVGEKLNQNNELILENNLNIIELPVKLFPEINCNHQIRLNSENGSIIIKRKILIGETIAHVWNCDYNINNNFNNKANIYCMMVKNCTVSNQNKKSTTNNEVVEIIDEFGCSTWPDILPQIKYKGDLKAILILQAFALEYEKTAINFSCQITLLLKNNGRCRRPKSRIV</sequence>
<feature type="domain" description="ZP" evidence="3">
    <location>
        <begin position="1"/>
        <end position="191"/>
    </location>
</feature>
<organism evidence="4 5">
    <name type="scientific">Meloidogyne graminicola</name>
    <dbReference type="NCBI Taxonomy" id="189291"/>
    <lineage>
        <taxon>Eukaryota</taxon>
        <taxon>Metazoa</taxon>
        <taxon>Ecdysozoa</taxon>
        <taxon>Nematoda</taxon>
        <taxon>Chromadorea</taxon>
        <taxon>Rhabditida</taxon>
        <taxon>Tylenchina</taxon>
        <taxon>Tylenchomorpha</taxon>
        <taxon>Tylenchoidea</taxon>
        <taxon>Meloidogynidae</taxon>
        <taxon>Meloidogyninae</taxon>
        <taxon>Meloidogyne</taxon>
    </lineage>
</organism>
<dbReference type="Pfam" id="PF25301">
    <property type="entry name" value="CUT_C"/>
    <property type="match status" value="1"/>
</dbReference>
<evidence type="ECO:0000259" key="3">
    <source>
        <dbReference type="PROSITE" id="PS51034"/>
    </source>
</evidence>
<name>A0A8T0A2F7_9BILA</name>
<feature type="non-terminal residue" evidence="4">
    <location>
        <position position="1"/>
    </location>
</feature>
<keyword evidence="2" id="KW-0812">Transmembrane</keyword>
<dbReference type="AlphaFoldDB" id="A0A8T0A2F7"/>
<dbReference type="EMBL" id="JABEBT010000002">
    <property type="protein sequence ID" value="KAF7640017.1"/>
    <property type="molecule type" value="Genomic_DNA"/>
</dbReference>
<keyword evidence="2" id="KW-0472">Membrane</keyword>